<dbReference type="OrthoDB" id="7853844at2759"/>
<keyword evidence="3" id="KW-1185">Reference proteome</keyword>
<dbReference type="Proteomes" id="UP001153737">
    <property type="component" value="Chromosome 16"/>
</dbReference>
<sequence length="1064" mass="120825">MDARITFSSLGASKDSDFLHVTYTGSKKDASVSVDSVGYVGNTSTKKETIFSQSNIGVSKNSKSNEVSQVDKKNVGVMKRPQFNNIHSSYSSAFSIEKPENEEKEAKSLILVRCDFKKSVNSHPYYPPPFNCSTSLIDYFKEEQNCTLNQSKPPQKSPKSNSMPPRRDSRKMDQSPIVLDSEKSNTDSDSPSMDSPIKTADTCEEVQDSPESRKKELCSYLQLMNPADKKEIYILQNRRSTRVRNLAVMQQKQKQLQVEFTETEVKSNDKTEEVETQECPAKIDQKEGENRQNHETFCFPFPPEHLMKTVNDFDVTMSKVVPKLKRMCRYKNIKLSTDDRYKIEPLSTKRSDENGVSTETVDMKALKLTPKKTVQRSMITGKRILNDRANSLRSTGKLKNVSLKKLLRKEDTETSKWKSLKQKEMRESHKVSTGKPEFSPKPKRPSKAKTPNSHCEIVTVPFGEDNDDSQYFMEDMVDFDSLSEEHRKCLIESRIFSKPVENSSKLLNDSISSIRAMSPLYGFSKSESSMKNKISNNNSTEMEPCLLKPKAKKPCKEVISGDDSKSTSKSTPLYGNNTYLILNFHGAEPKPVSKEKKVIVKEKPKKKKGEGASLSEHDYAGHPNEKKKIENADVDVETVPIKNMHVGYLEVNTKFITKKNKFEILPHKTSEIKSLHRSLQFDKKKNDNLAVDASLAHEWDATDGSPKQKSKKQSHSITIAKENGQVIKAFYVDYNLIVCQEYVISFWMQTPLGNILGSQDMWVPRGHTQRLVLSNKCTQKDSMEKVICTESSVVYIELWMKEHKSEMRQGPVADVFVALYFWKQRQNGLDKKVLQLENINGFADDVQYSVMKTAPKIIVSWHSANEDTATKRTFIHAYLLAGDYQTVSNVYDIEPVDHYVSSLHNIEDCDSLIMGCGENKITLWNVEFGYIVATIELSEIKSPLSTLWVKCDRGFLFALQQCVDRELRLVAINGMNHSWKKLASYLPPEGFDRLRGVCLENGLLLSFYDQGILCWKAESGEPVDEIAVENDIIPSGKYVILIEDNQIIVKHVVTHLMSVSVDES</sequence>
<feature type="compositionally biased region" description="Basic and acidic residues" evidence="1">
    <location>
        <begin position="615"/>
        <end position="631"/>
    </location>
</feature>
<dbReference type="InterPro" id="IPR036322">
    <property type="entry name" value="WD40_repeat_dom_sf"/>
</dbReference>
<feature type="region of interest" description="Disordered" evidence="1">
    <location>
        <begin position="267"/>
        <end position="291"/>
    </location>
</feature>
<feature type="region of interest" description="Disordered" evidence="1">
    <location>
        <begin position="148"/>
        <end position="211"/>
    </location>
</feature>
<accession>A0A9N9X4A2</accession>
<evidence type="ECO:0000313" key="3">
    <source>
        <dbReference type="Proteomes" id="UP001153737"/>
    </source>
</evidence>
<dbReference type="Gene3D" id="2.130.10.10">
    <property type="entry name" value="YVTN repeat-like/Quinoprotein amine dehydrogenase"/>
    <property type="match status" value="1"/>
</dbReference>
<reference evidence="2" key="2">
    <citation type="submission" date="2022-10" db="EMBL/GenBank/DDBJ databases">
        <authorList>
            <consortium name="ENA_rothamsted_submissions"/>
            <consortium name="culmorum"/>
            <person name="King R."/>
        </authorList>
    </citation>
    <scope>NUCLEOTIDE SEQUENCE</scope>
</reference>
<proteinExistence type="predicted"/>
<dbReference type="EMBL" id="OU896722">
    <property type="protein sequence ID" value="CAG9817597.1"/>
    <property type="molecule type" value="Genomic_DNA"/>
</dbReference>
<reference evidence="2" key="1">
    <citation type="submission" date="2022-01" db="EMBL/GenBank/DDBJ databases">
        <authorList>
            <person name="King R."/>
        </authorList>
    </citation>
    <scope>NUCLEOTIDE SEQUENCE</scope>
</reference>
<evidence type="ECO:0000256" key="1">
    <source>
        <dbReference type="SAM" id="MobiDB-lite"/>
    </source>
</evidence>
<gene>
    <name evidence="2" type="ORF">PHAECO_LOCUS5081</name>
</gene>
<dbReference type="SUPFAM" id="SSF50978">
    <property type="entry name" value="WD40 repeat-like"/>
    <property type="match status" value="1"/>
</dbReference>
<evidence type="ECO:0000313" key="2">
    <source>
        <dbReference type="EMBL" id="CAG9817597.1"/>
    </source>
</evidence>
<dbReference type="AlphaFoldDB" id="A0A9N9X4A2"/>
<feature type="compositionally biased region" description="Basic and acidic residues" evidence="1">
    <location>
        <begin position="593"/>
        <end position="602"/>
    </location>
</feature>
<feature type="region of interest" description="Disordered" evidence="1">
    <location>
        <begin position="593"/>
        <end position="631"/>
    </location>
</feature>
<name>A0A9N9X4A2_PHACE</name>
<feature type="compositionally biased region" description="Basic and acidic residues" evidence="1">
    <location>
        <begin position="414"/>
        <end position="430"/>
    </location>
</feature>
<dbReference type="InterPro" id="IPR015943">
    <property type="entry name" value="WD40/YVTN_repeat-like_dom_sf"/>
</dbReference>
<protein>
    <submittedName>
        <fullName evidence="2">Uncharacterized protein</fullName>
    </submittedName>
</protein>
<feature type="region of interest" description="Disordered" evidence="1">
    <location>
        <begin position="414"/>
        <end position="452"/>
    </location>
</feature>
<organism evidence="2 3">
    <name type="scientific">Phaedon cochleariae</name>
    <name type="common">Mustard beetle</name>
    <dbReference type="NCBI Taxonomy" id="80249"/>
    <lineage>
        <taxon>Eukaryota</taxon>
        <taxon>Metazoa</taxon>
        <taxon>Ecdysozoa</taxon>
        <taxon>Arthropoda</taxon>
        <taxon>Hexapoda</taxon>
        <taxon>Insecta</taxon>
        <taxon>Pterygota</taxon>
        <taxon>Neoptera</taxon>
        <taxon>Endopterygota</taxon>
        <taxon>Coleoptera</taxon>
        <taxon>Polyphaga</taxon>
        <taxon>Cucujiformia</taxon>
        <taxon>Chrysomeloidea</taxon>
        <taxon>Chrysomelidae</taxon>
        <taxon>Chrysomelinae</taxon>
        <taxon>Chrysomelini</taxon>
        <taxon>Phaedon</taxon>
    </lineage>
</organism>
<feature type="compositionally biased region" description="Basic and acidic residues" evidence="1">
    <location>
        <begin position="281"/>
        <end position="291"/>
    </location>
</feature>
<feature type="compositionally biased region" description="Low complexity" evidence="1">
    <location>
        <begin position="149"/>
        <end position="164"/>
    </location>
</feature>